<protein>
    <submittedName>
        <fullName evidence="2">Uncharacterized protein</fullName>
    </submittedName>
</protein>
<organism evidence="2 3">
    <name type="scientific">Caerostris darwini</name>
    <dbReference type="NCBI Taxonomy" id="1538125"/>
    <lineage>
        <taxon>Eukaryota</taxon>
        <taxon>Metazoa</taxon>
        <taxon>Ecdysozoa</taxon>
        <taxon>Arthropoda</taxon>
        <taxon>Chelicerata</taxon>
        <taxon>Arachnida</taxon>
        <taxon>Araneae</taxon>
        <taxon>Araneomorphae</taxon>
        <taxon>Entelegynae</taxon>
        <taxon>Araneoidea</taxon>
        <taxon>Araneidae</taxon>
        <taxon>Caerostris</taxon>
    </lineage>
</organism>
<name>A0AAV4P0S3_9ARAC</name>
<reference evidence="2 3" key="1">
    <citation type="submission" date="2021-06" db="EMBL/GenBank/DDBJ databases">
        <title>Caerostris darwini draft genome.</title>
        <authorList>
            <person name="Kono N."/>
            <person name="Arakawa K."/>
        </authorList>
    </citation>
    <scope>NUCLEOTIDE SEQUENCE [LARGE SCALE GENOMIC DNA]</scope>
</reference>
<feature type="region of interest" description="Disordered" evidence="1">
    <location>
        <begin position="1"/>
        <end position="33"/>
    </location>
</feature>
<feature type="non-terminal residue" evidence="2">
    <location>
        <position position="1"/>
    </location>
</feature>
<dbReference type="Proteomes" id="UP001054837">
    <property type="component" value="Unassembled WGS sequence"/>
</dbReference>
<feature type="compositionally biased region" description="Polar residues" evidence="1">
    <location>
        <begin position="15"/>
        <end position="33"/>
    </location>
</feature>
<evidence type="ECO:0000256" key="1">
    <source>
        <dbReference type="SAM" id="MobiDB-lite"/>
    </source>
</evidence>
<dbReference type="EMBL" id="BPLQ01002261">
    <property type="protein sequence ID" value="GIX90628.1"/>
    <property type="molecule type" value="Genomic_DNA"/>
</dbReference>
<evidence type="ECO:0000313" key="3">
    <source>
        <dbReference type="Proteomes" id="UP001054837"/>
    </source>
</evidence>
<proteinExistence type="predicted"/>
<gene>
    <name evidence="2" type="primary">AVEN_63220_1</name>
    <name evidence="2" type="ORF">CDAR_400871</name>
</gene>
<evidence type="ECO:0000313" key="2">
    <source>
        <dbReference type="EMBL" id="GIX90628.1"/>
    </source>
</evidence>
<sequence>PIVSEVAVTRDVENPVSNTNQNKGEPSAPMETTNTEINRILARIEQDNRILAELEKSRSTIDLPMIAASSNTTSEVMSNRERNLSLPTKQSVSRQELEQLMAKLEQDNRVLAELDKKRNVLESYPSSLGSKPSSFLASNSFSGHLSVMPSPSPSLGSLRDPSASLALQGLTASASAASLHHALVPAGHTLIPTALLHRLAPAAAAEG</sequence>
<feature type="region of interest" description="Disordered" evidence="1">
    <location>
        <begin position="72"/>
        <end position="91"/>
    </location>
</feature>
<accession>A0AAV4P0S3</accession>
<comment type="caution">
    <text evidence="2">The sequence shown here is derived from an EMBL/GenBank/DDBJ whole genome shotgun (WGS) entry which is preliminary data.</text>
</comment>
<dbReference type="AlphaFoldDB" id="A0AAV4P0S3"/>
<keyword evidence="3" id="KW-1185">Reference proteome</keyword>